<reference evidence="2" key="1">
    <citation type="submission" date="2023-06" db="EMBL/GenBank/DDBJ databases">
        <title>Genome-scale phylogeny and comparative genomics of the fungal order Sordariales.</title>
        <authorList>
            <consortium name="Lawrence Berkeley National Laboratory"/>
            <person name="Hensen N."/>
            <person name="Bonometti L."/>
            <person name="Westerberg I."/>
            <person name="Brannstrom I.O."/>
            <person name="Guillou S."/>
            <person name="Cros-Aarteil S."/>
            <person name="Calhoun S."/>
            <person name="Haridas S."/>
            <person name="Kuo A."/>
            <person name="Mondo S."/>
            <person name="Pangilinan J."/>
            <person name="Riley R."/>
            <person name="Labutti K."/>
            <person name="Andreopoulos B."/>
            <person name="Lipzen A."/>
            <person name="Chen C."/>
            <person name="Yanf M."/>
            <person name="Daum C."/>
            <person name="Ng V."/>
            <person name="Clum A."/>
            <person name="Steindorff A."/>
            <person name="Ohm R."/>
            <person name="Martin F."/>
            <person name="Silar P."/>
            <person name="Natvig D."/>
            <person name="Lalanne C."/>
            <person name="Gautier V."/>
            <person name="Ament-Velasquez S.L."/>
            <person name="Kruys A."/>
            <person name="Hutchinson M.I."/>
            <person name="Powell A.J."/>
            <person name="Barry K."/>
            <person name="Miller A.N."/>
            <person name="Grigoriev I.V."/>
            <person name="Debuchy R."/>
            <person name="Gladieux P."/>
            <person name="Thoren M.H."/>
            <person name="Johannesson H."/>
        </authorList>
    </citation>
    <scope>NUCLEOTIDE SEQUENCE</scope>
    <source>
        <strain evidence="2">SMH2532-1</strain>
    </source>
</reference>
<dbReference type="PANTHER" id="PTHR35043">
    <property type="entry name" value="TRANSCRIPTION FACTOR DOMAIN-CONTAINING PROTEIN"/>
    <property type="match status" value="1"/>
</dbReference>
<comment type="caution">
    <text evidence="2">The sequence shown here is derived from an EMBL/GenBank/DDBJ whole genome shotgun (WGS) entry which is preliminary data.</text>
</comment>
<keyword evidence="3" id="KW-1185">Reference proteome</keyword>
<dbReference type="AlphaFoldDB" id="A0AA39Y9T7"/>
<evidence type="ECO:0000256" key="1">
    <source>
        <dbReference type="SAM" id="Phobius"/>
    </source>
</evidence>
<keyword evidence="1" id="KW-0472">Membrane</keyword>
<organism evidence="2 3">
    <name type="scientific">Cercophora newfieldiana</name>
    <dbReference type="NCBI Taxonomy" id="92897"/>
    <lineage>
        <taxon>Eukaryota</taxon>
        <taxon>Fungi</taxon>
        <taxon>Dikarya</taxon>
        <taxon>Ascomycota</taxon>
        <taxon>Pezizomycotina</taxon>
        <taxon>Sordariomycetes</taxon>
        <taxon>Sordariomycetidae</taxon>
        <taxon>Sordariales</taxon>
        <taxon>Lasiosphaeriaceae</taxon>
        <taxon>Cercophora</taxon>
    </lineage>
</organism>
<keyword evidence="1" id="KW-0812">Transmembrane</keyword>
<dbReference type="PANTHER" id="PTHR35043:SF9">
    <property type="match status" value="1"/>
</dbReference>
<sequence length="70" mass="7616">MVLPACVVAYGPGVAAFLLKLGFDLVVPVLVALYLLARVYLVVESFINLSHLPKSAYEMPAWSLYVPHIG</sequence>
<keyword evidence="1" id="KW-1133">Transmembrane helix</keyword>
<accession>A0AA39Y9T7</accession>
<evidence type="ECO:0000313" key="2">
    <source>
        <dbReference type="EMBL" id="KAK0647995.1"/>
    </source>
</evidence>
<gene>
    <name evidence="2" type="ORF">B0T16DRAFT_407565</name>
</gene>
<name>A0AA39Y9T7_9PEZI</name>
<feature type="transmembrane region" description="Helical" evidence="1">
    <location>
        <begin position="25"/>
        <end position="43"/>
    </location>
</feature>
<protein>
    <submittedName>
        <fullName evidence="2">Uncharacterized protein</fullName>
    </submittedName>
</protein>
<proteinExistence type="predicted"/>
<dbReference type="EMBL" id="JAULSV010000003">
    <property type="protein sequence ID" value="KAK0647995.1"/>
    <property type="molecule type" value="Genomic_DNA"/>
</dbReference>
<dbReference type="Proteomes" id="UP001174936">
    <property type="component" value="Unassembled WGS sequence"/>
</dbReference>
<evidence type="ECO:0000313" key="3">
    <source>
        <dbReference type="Proteomes" id="UP001174936"/>
    </source>
</evidence>